<reference evidence="4 6" key="1">
    <citation type="submission" date="2017-03" db="EMBL/GenBank/DDBJ databases">
        <title>Draft genome sequence of Moraxella equi CCUG 4950T type strain.</title>
        <authorList>
            <person name="Salva-Serra F."/>
            <person name="Engstrom-Jakobsson H."/>
            <person name="Thorell K."/>
            <person name="Jaen-Luchoro D."/>
            <person name="Gonzales-Siles L."/>
            <person name="Karlsson R."/>
            <person name="Yazdan S."/>
            <person name="Boulund F."/>
            <person name="Johnning A."/>
            <person name="Engstrand L."/>
            <person name="Kristiansson E."/>
            <person name="Moore E."/>
        </authorList>
    </citation>
    <scope>NUCLEOTIDE SEQUENCE [LARGE SCALE GENOMIC DNA]</scope>
    <source>
        <strain evidence="4 6">CCUG 4950</strain>
    </source>
</reference>
<evidence type="ECO:0008006" key="8">
    <source>
        <dbReference type="Google" id="ProtNLM"/>
    </source>
</evidence>
<feature type="transmembrane region" description="Helical" evidence="2">
    <location>
        <begin position="126"/>
        <end position="143"/>
    </location>
</feature>
<dbReference type="Proteomes" id="UP000254618">
    <property type="component" value="Unassembled WGS sequence"/>
</dbReference>
<dbReference type="AlphaFoldDB" id="A0A378QU47"/>
<evidence type="ECO:0000313" key="7">
    <source>
        <dbReference type="Proteomes" id="UP000254618"/>
    </source>
</evidence>
<keyword evidence="2" id="KW-0812">Transmembrane</keyword>
<sequence>MINRLSSPLCHLPKMTLIACLCGQLIIGAVANTGELSPESTSVVDKYHVPDGKTNANPATSDKVKQELSDIITSESYSQTTTQSRWERNKPKQSKEPSKFGEWLGKWLEKIFGDVNMTGVSQGMGVIGKGIALLFLLGLAWWLHKTRQTWLVWLQSFKHPSPSKAPVAPAPVWRPDEMTWTDLPEGSKLVAFLKSLLSQGLWLPALSALYRGTLREMGVRHHLPIDRHQTEDECAWLLAQSEAGSHEREYFERLIKLWRASAYGQKIPQGVTKGDYGDILELIELWAKLYGQRAMA</sequence>
<evidence type="ECO:0000313" key="4">
    <source>
        <dbReference type="EMBL" id="OPH39573.1"/>
    </source>
</evidence>
<organism evidence="5 7">
    <name type="scientific">Moraxella equi</name>
    <dbReference type="NCBI Taxonomy" id="60442"/>
    <lineage>
        <taxon>Bacteria</taxon>
        <taxon>Pseudomonadati</taxon>
        <taxon>Pseudomonadota</taxon>
        <taxon>Gammaproteobacteria</taxon>
        <taxon>Moraxellales</taxon>
        <taxon>Moraxellaceae</taxon>
        <taxon>Moraxella</taxon>
    </lineage>
</organism>
<keyword evidence="2" id="KW-0472">Membrane</keyword>
<feature type="compositionally biased region" description="Low complexity" evidence="1">
    <location>
        <begin position="75"/>
        <end position="84"/>
    </location>
</feature>
<evidence type="ECO:0000256" key="3">
    <source>
        <dbReference type="SAM" id="SignalP"/>
    </source>
</evidence>
<feature type="compositionally biased region" description="Basic and acidic residues" evidence="1">
    <location>
        <begin position="85"/>
        <end position="98"/>
    </location>
</feature>
<accession>A0A378QU47</accession>
<keyword evidence="3" id="KW-0732">Signal</keyword>
<evidence type="ECO:0000313" key="5">
    <source>
        <dbReference type="EMBL" id="STZ04395.1"/>
    </source>
</evidence>
<feature type="signal peptide" evidence="3">
    <location>
        <begin position="1"/>
        <end position="31"/>
    </location>
</feature>
<protein>
    <recommendedName>
        <fullName evidence="8">DUF4129 domain-containing protein</fullName>
    </recommendedName>
</protein>
<feature type="chain" id="PRO_5016598024" description="DUF4129 domain-containing protein" evidence="3">
    <location>
        <begin position="32"/>
        <end position="296"/>
    </location>
</feature>
<evidence type="ECO:0000256" key="2">
    <source>
        <dbReference type="SAM" id="Phobius"/>
    </source>
</evidence>
<keyword evidence="2" id="KW-1133">Transmembrane helix</keyword>
<dbReference type="Proteomes" id="UP000190777">
    <property type="component" value="Unassembled WGS sequence"/>
</dbReference>
<reference evidence="5 7" key="2">
    <citation type="submission" date="2018-06" db="EMBL/GenBank/DDBJ databases">
        <authorList>
            <consortium name="Pathogen Informatics"/>
            <person name="Doyle S."/>
        </authorList>
    </citation>
    <scope>NUCLEOTIDE SEQUENCE [LARGE SCALE GENOMIC DNA]</scope>
    <source>
        <strain evidence="5 7">NCTC11012</strain>
    </source>
</reference>
<name>A0A378QU47_9GAMM</name>
<dbReference type="EMBL" id="UGQF01000001">
    <property type="protein sequence ID" value="STZ04395.1"/>
    <property type="molecule type" value="Genomic_DNA"/>
</dbReference>
<evidence type="ECO:0000313" key="6">
    <source>
        <dbReference type="Proteomes" id="UP000190777"/>
    </source>
</evidence>
<evidence type="ECO:0000256" key="1">
    <source>
        <dbReference type="SAM" id="MobiDB-lite"/>
    </source>
</evidence>
<proteinExistence type="predicted"/>
<gene>
    <name evidence="4" type="ORF">B5J93_03615</name>
    <name evidence="5" type="ORF">NCTC11012_02675</name>
</gene>
<dbReference type="RefSeq" id="WP_079324683.1">
    <property type="nucleotide sequence ID" value="NZ_MXAP01000034.1"/>
</dbReference>
<feature type="region of interest" description="Disordered" evidence="1">
    <location>
        <begin position="75"/>
        <end position="98"/>
    </location>
</feature>
<keyword evidence="6" id="KW-1185">Reference proteome</keyword>
<dbReference type="EMBL" id="MXAP01000034">
    <property type="protein sequence ID" value="OPH39573.1"/>
    <property type="molecule type" value="Genomic_DNA"/>
</dbReference>